<dbReference type="InterPro" id="IPR005829">
    <property type="entry name" value="Sugar_transporter_CS"/>
</dbReference>
<feature type="transmembrane region" description="Helical" evidence="6">
    <location>
        <begin position="120"/>
        <end position="138"/>
    </location>
</feature>
<feature type="transmembrane region" description="Helical" evidence="6">
    <location>
        <begin position="409"/>
        <end position="428"/>
    </location>
</feature>
<feature type="transmembrane region" description="Helical" evidence="6">
    <location>
        <begin position="368"/>
        <end position="389"/>
    </location>
</feature>
<feature type="transmembrane region" description="Helical" evidence="6">
    <location>
        <begin position="86"/>
        <end position="108"/>
    </location>
</feature>
<keyword evidence="5 6" id="KW-0472">Membrane</keyword>
<feature type="transmembrane region" description="Helical" evidence="6">
    <location>
        <begin position="210"/>
        <end position="232"/>
    </location>
</feature>
<proteinExistence type="predicted"/>
<evidence type="ECO:0000256" key="4">
    <source>
        <dbReference type="ARBA" id="ARBA00022989"/>
    </source>
</evidence>
<dbReference type="PANTHER" id="PTHR23504:SF31">
    <property type="entry name" value="MAJOR FACILITATOR SUPERFAMILY DOMAIN-CONTAINING PROTEIN 10"/>
    <property type="match status" value="1"/>
</dbReference>
<comment type="caution">
    <text evidence="8">The sequence shown here is derived from an EMBL/GenBank/DDBJ whole genome shotgun (WGS) entry which is preliminary data.</text>
</comment>
<organism evidence="8 9">
    <name type="scientific">Golovinomyces cichoracearum</name>
    <dbReference type="NCBI Taxonomy" id="62708"/>
    <lineage>
        <taxon>Eukaryota</taxon>
        <taxon>Fungi</taxon>
        <taxon>Dikarya</taxon>
        <taxon>Ascomycota</taxon>
        <taxon>Pezizomycotina</taxon>
        <taxon>Leotiomycetes</taxon>
        <taxon>Erysiphales</taxon>
        <taxon>Erysiphaceae</taxon>
        <taxon>Golovinomyces</taxon>
    </lineage>
</organism>
<feature type="transmembrane region" description="Helical" evidence="6">
    <location>
        <begin position="434"/>
        <end position="452"/>
    </location>
</feature>
<dbReference type="InterPro" id="IPR036259">
    <property type="entry name" value="MFS_trans_sf"/>
</dbReference>
<dbReference type="Pfam" id="PF07690">
    <property type="entry name" value="MFS_1"/>
    <property type="match status" value="1"/>
</dbReference>
<evidence type="ECO:0000259" key="7">
    <source>
        <dbReference type="PROSITE" id="PS50850"/>
    </source>
</evidence>
<dbReference type="AlphaFoldDB" id="A0A420J716"/>
<dbReference type="SUPFAM" id="SSF103473">
    <property type="entry name" value="MFS general substrate transporter"/>
    <property type="match status" value="1"/>
</dbReference>
<keyword evidence="2" id="KW-0813">Transport</keyword>
<evidence type="ECO:0000256" key="5">
    <source>
        <dbReference type="ARBA" id="ARBA00023136"/>
    </source>
</evidence>
<evidence type="ECO:0000313" key="9">
    <source>
        <dbReference type="Proteomes" id="UP000285405"/>
    </source>
</evidence>
<gene>
    <name evidence="8" type="ORF">GcC1_013025</name>
</gene>
<feature type="transmembrane region" description="Helical" evidence="6">
    <location>
        <begin position="144"/>
        <end position="165"/>
    </location>
</feature>
<feature type="domain" description="Major facilitator superfamily (MFS) profile" evidence="7">
    <location>
        <begin position="14"/>
        <end position="456"/>
    </location>
</feature>
<dbReference type="InterPro" id="IPR020846">
    <property type="entry name" value="MFS_dom"/>
</dbReference>
<feature type="transmembrane region" description="Helical" evidence="6">
    <location>
        <begin position="177"/>
        <end position="198"/>
    </location>
</feature>
<evidence type="ECO:0000256" key="6">
    <source>
        <dbReference type="SAM" id="Phobius"/>
    </source>
</evidence>
<dbReference type="FunFam" id="1.20.1250.20:FF:000223">
    <property type="entry name" value="Major facilitator superfamily domain-containing protein"/>
    <property type="match status" value="1"/>
</dbReference>
<dbReference type="GO" id="GO:0016020">
    <property type="term" value="C:membrane"/>
    <property type="evidence" value="ECO:0007669"/>
    <property type="project" value="UniProtKB-SubCell"/>
</dbReference>
<dbReference type="EMBL" id="MCBR01001342">
    <property type="protein sequence ID" value="RKF82579.1"/>
    <property type="molecule type" value="Genomic_DNA"/>
</dbReference>
<dbReference type="PROSITE" id="PS00216">
    <property type="entry name" value="SUGAR_TRANSPORT_1"/>
    <property type="match status" value="1"/>
</dbReference>
<evidence type="ECO:0000256" key="2">
    <source>
        <dbReference type="ARBA" id="ARBA00022448"/>
    </source>
</evidence>
<evidence type="ECO:0000256" key="1">
    <source>
        <dbReference type="ARBA" id="ARBA00004141"/>
    </source>
</evidence>
<feature type="transmembrane region" description="Helical" evidence="6">
    <location>
        <begin position="14"/>
        <end position="36"/>
    </location>
</feature>
<sequence length="459" mass="50093">MMAESIDAGTRKKVLKVIFISLLLDLVSFTFILPLFPALLRYYRDLEAPTNLDAYDNQSTILTHILHYLNAYKVSFARPIDSRYDIVLLGGALGSLFSFLQALSSPVIGLLSDRYGRRTALLTSMCGNILSVLLWLLATDFRTFLLSRIVGGLSEGNVQLAIAIGTDISDEKQRGSTMALIGICFSISFTLGPALGAWLSTINYVQSNPFAMVAGFSLLLIVIETFYLYFYLPETLPSKIVSTELNSSTSPTSLSSNKADTNKSNEKLDGIKKSASGTNSHFILNFTHLIFILFFSGMEFSLPFMTFDLFGYTSALNGRLLGYMGLVASIIQGRVTRRLPPLQTVRIGTVSCLVALLILSRINTVAGLYIATTLLSITTATVVTGLNSLSSFEASADERGAKLGLLRSWGQLGRALGPLLFTSIYWWAGREFAYTVGSTGMLGVVMLAMFGLKETKRSS</sequence>
<dbReference type="OrthoDB" id="196650at2759"/>
<name>A0A420J716_9PEZI</name>
<feature type="transmembrane region" description="Helical" evidence="6">
    <location>
        <begin position="282"/>
        <end position="303"/>
    </location>
</feature>
<dbReference type="PROSITE" id="PS50850">
    <property type="entry name" value="MFS"/>
    <property type="match status" value="1"/>
</dbReference>
<feature type="transmembrane region" description="Helical" evidence="6">
    <location>
        <begin position="309"/>
        <end position="331"/>
    </location>
</feature>
<accession>A0A420J716</accession>
<dbReference type="Gene3D" id="1.20.1250.20">
    <property type="entry name" value="MFS general substrate transporter like domains"/>
    <property type="match status" value="1"/>
</dbReference>
<dbReference type="InterPro" id="IPR011701">
    <property type="entry name" value="MFS"/>
</dbReference>
<dbReference type="GO" id="GO:0022857">
    <property type="term" value="F:transmembrane transporter activity"/>
    <property type="evidence" value="ECO:0007669"/>
    <property type="project" value="InterPro"/>
</dbReference>
<comment type="subcellular location">
    <subcellularLocation>
        <location evidence="1">Membrane</location>
        <topology evidence="1">Multi-pass membrane protein</topology>
    </subcellularLocation>
</comment>
<dbReference type="PANTHER" id="PTHR23504">
    <property type="entry name" value="MAJOR FACILITATOR SUPERFAMILY DOMAIN-CONTAINING PROTEIN 10"/>
    <property type="match status" value="1"/>
</dbReference>
<keyword evidence="3 6" id="KW-0812">Transmembrane</keyword>
<dbReference type="Proteomes" id="UP000285405">
    <property type="component" value="Unassembled WGS sequence"/>
</dbReference>
<evidence type="ECO:0000256" key="3">
    <source>
        <dbReference type="ARBA" id="ARBA00022692"/>
    </source>
</evidence>
<evidence type="ECO:0000313" key="8">
    <source>
        <dbReference type="EMBL" id="RKF82579.1"/>
    </source>
</evidence>
<protein>
    <submittedName>
        <fullName evidence="8">Major facilitator superfamily domain-containing protein 10</fullName>
    </submittedName>
</protein>
<keyword evidence="4 6" id="KW-1133">Transmembrane helix</keyword>
<feature type="transmembrane region" description="Helical" evidence="6">
    <location>
        <begin position="343"/>
        <end position="362"/>
    </location>
</feature>
<reference evidence="8 9" key="1">
    <citation type="journal article" date="2018" name="BMC Genomics">
        <title>Comparative genome analyses reveal sequence features reflecting distinct modes of host-adaptation between dicot and monocot powdery mildew.</title>
        <authorList>
            <person name="Wu Y."/>
            <person name="Ma X."/>
            <person name="Pan Z."/>
            <person name="Kale S.D."/>
            <person name="Song Y."/>
            <person name="King H."/>
            <person name="Zhang Q."/>
            <person name="Presley C."/>
            <person name="Deng X."/>
            <person name="Wei C.I."/>
            <person name="Xiao S."/>
        </authorList>
    </citation>
    <scope>NUCLEOTIDE SEQUENCE [LARGE SCALE GENOMIC DNA]</scope>
    <source>
        <strain evidence="8">UCSC1</strain>
    </source>
</reference>